<keyword evidence="1" id="KW-0812">Transmembrane</keyword>
<evidence type="ECO:0000313" key="3">
    <source>
        <dbReference type="Proteomes" id="UP000198855"/>
    </source>
</evidence>
<feature type="transmembrane region" description="Helical" evidence="1">
    <location>
        <begin position="68"/>
        <end position="86"/>
    </location>
</feature>
<evidence type="ECO:0000313" key="2">
    <source>
        <dbReference type="EMBL" id="SFF02055.1"/>
    </source>
</evidence>
<feature type="transmembrane region" description="Helical" evidence="1">
    <location>
        <begin position="42"/>
        <end position="62"/>
    </location>
</feature>
<dbReference type="STRING" id="1045775.SAMN05216378_4761"/>
<proteinExistence type="predicted"/>
<dbReference type="Pfam" id="PF10942">
    <property type="entry name" value="DUF2619"/>
    <property type="match status" value="1"/>
</dbReference>
<keyword evidence="1" id="KW-1133">Transmembrane helix</keyword>
<gene>
    <name evidence="2" type="ORF">SAMN05216378_4761</name>
</gene>
<evidence type="ECO:0008006" key="4">
    <source>
        <dbReference type="Google" id="ProtNLM"/>
    </source>
</evidence>
<name>A0A1I2FA27_9BACL</name>
<keyword evidence="1" id="KW-0472">Membrane</keyword>
<dbReference type="OrthoDB" id="1726013at2"/>
<dbReference type="AlphaFoldDB" id="A0A1I2FA27"/>
<dbReference type="EMBL" id="FOMT01000005">
    <property type="protein sequence ID" value="SFF02055.1"/>
    <property type="molecule type" value="Genomic_DNA"/>
</dbReference>
<sequence length="88" mass="9301">MLNKIVLTMASLRLTSGTIEICAALLMLRLNQIDKALVVNSSLALVGPFILIATTTIGLIGMTDKLSFGKLAWVAAGVVCLLIGIMKK</sequence>
<keyword evidence="3" id="KW-1185">Reference proteome</keyword>
<organism evidence="2 3">
    <name type="scientific">Paenibacillus catalpae</name>
    <dbReference type="NCBI Taxonomy" id="1045775"/>
    <lineage>
        <taxon>Bacteria</taxon>
        <taxon>Bacillati</taxon>
        <taxon>Bacillota</taxon>
        <taxon>Bacilli</taxon>
        <taxon>Bacillales</taxon>
        <taxon>Paenibacillaceae</taxon>
        <taxon>Paenibacillus</taxon>
    </lineage>
</organism>
<protein>
    <recommendedName>
        <fullName evidence="4">DUF2619 domain-containing protein</fullName>
    </recommendedName>
</protein>
<dbReference type="Proteomes" id="UP000198855">
    <property type="component" value="Unassembled WGS sequence"/>
</dbReference>
<reference evidence="3" key="1">
    <citation type="submission" date="2016-10" db="EMBL/GenBank/DDBJ databases">
        <authorList>
            <person name="Varghese N."/>
            <person name="Submissions S."/>
        </authorList>
    </citation>
    <scope>NUCLEOTIDE SEQUENCE [LARGE SCALE GENOMIC DNA]</scope>
    <source>
        <strain evidence="3">CGMCC 1.10784</strain>
    </source>
</reference>
<dbReference type="InterPro" id="IPR020390">
    <property type="entry name" value="Uncharacterised_YqhV"/>
</dbReference>
<accession>A0A1I2FA27</accession>
<evidence type="ECO:0000256" key="1">
    <source>
        <dbReference type="SAM" id="Phobius"/>
    </source>
</evidence>
<dbReference type="RefSeq" id="WP_091188909.1">
    <property type="nucleotide sequence ID" value="NZ_FOMT01000005.1"/>
</dbReference>